<evidence type="ECO:0000313" key="2">
    <source>
        <dbReference type="Proteomes" id="UP000535937"/>
    </source>
</evidence>
<protein>
    <submittedName>
        <fullName evidence="1">Acyl-coenzyme A synthetase/AMP-(Fatty) acid ligase</fullName>
    </submittedName>
</protein>
<keyword evidence="1" id="KW-0436">Ligase</keyword>
<name>A0A7W4Z8U5_9GAMM</name>
<dbReference type="GO" id="GO:0005829">
    <property type="term" value="C:cytosol"/>
    <property type="evidence" value="ECO:0007669"/>
    <property type="project" value="TreeGrafter"/>
</dbReference>
<keyword evidence="2" id="KW-1185">Reference proteome</keyword>
<dbReference type="SUPFAM" id="SSF56801">
    <property type="entry name" value="Acetyl-CoA synthetase-like"/>
    <property type="match status" value="1"/>
</dbReference>
<dbReference type="EMBL" id="JACHWZ010000008">
    <property type="protein sequence ID" value="MBB3061168.1"/>
    <property type="molecule type" value="Genomic_DNA"/>
</dbReference>
<organism evidence="1 2">
    <name type="scientific">Microbulbifer rhizosphaerae</name>
    <dbReference type="NCBI Taxonomy" id="1562603"/>
    <lineage>
        <taxon>Bacteria</taxon>
        <taxon>Pseudomonadati</taxon>
        <taxon>Pseudomonadota</taxon>
        <taxon>Gammaproteobacteria</taxon>
        <taxon>Cellvibrionales</taxon>
        <taxon>Microbulbiferaceae</taxon>
        <taxon>Microbulbifer</taxon>
    </lineage>
</organism>
<accession>A0A7W4Z8U5</accession>
<evidence type="ECO:0000313" key="1">
    <source>
        <dbReference type="EMBL" id="MBB3061168.1"/>
    </source>
</evidence>
<reference evidence="1 2" key="1">
    <citation type="submission" date="2020-08" db="EMBL/GenBank/DDBJ databases">
        <title>Genomic Encyclopedia of Type Strains, Phase III (KMG-III): the genomes of soil and plant-associated and newly described type strains.</title>
        <authorList>
            <person name="Whitman W."/>
        </authorList>
    </citation>
    <scope>NUCLEOTIDE SEQUENCE [LARGE SCALE GENOMIC DNA]</scope>
    <source>
        <strain evidence="1 2">CECT 8799</strain>
    </source>
</reference>
<dbReference type="PANTHER" id="PTHR24095">
    <property type="entry name" value="ACETYL-COENZYME A SYNTHETASE"/>
    <property type="match status" value="1"/>
</dbReference>
<dbReference type="GO" id="GO:0006085">
    <property type="term" value="P:acetyl-CoA biosynthetic process"/>
    <property type="evidence" value="ECO:0007669"/>
    <property type="project" value="TreeGrafter"/>
</dbReference>
<proteinExistence type="predicted"/>
<dbReference type="PANTHER" id="PTHR24095:SF243">
    <property type="entry name" value="ACETYL-COENZYME A SYNTHETASE"/>
    <property type="match status" value="1"/>
</dbReference>
<dbReference type="Proteomes" id="UP000535937">
    <property type="component" value="Unassembled WGS sequence"/>
</dbReference>
<sequence>MKDAPFAKDDLHIRGYADGTLNLSANCLDRHLLEHGDSTAILWVGDEPGTSREINYRELHADVCRFVNLKSQGVRKGGTESH</sequence>
<comment type="caution">
    <text evidence="1">The sequence shown here is derived from an EMBL/GenBank/DDBJ whole genome shotgun (WGS) entry which is preliminary data.</text>
</comment>
<dbReference type="RefSeq" id="WP_183459318.1">
    <property type="nucleotide sequence ID" value="NZ_JACHWZ010000008.1"/>
</dbReference>
<dbReference type="GO" id="GO:0003987">
    <property type="term" value="F:acetate-CoA ligase activity"/>
    <property type="evidence" value="ECO:0007669"/>
    <property type="project" value="TreeGrafter"/>
</dbReference>
<gene>
    <name evidence="1" type="ORF">FHS09_002001</name>
</gene>
<dbReference type="Gene3D" id="3.40.50.12780">
    <property type="entry name" value="N-terminal domain of ligase-like"/>
    <property type="match status" value="1"/>
</dbReference>
<dbReference type="InterPro" id="IPR042099">
    <property type="entry name" value="ANL_N_sf"/>
</dbReference>
<dbReference type="AlphaFoldDB" id="A0A7W4Z8U5"/>